<sequence>MADDGLQMWRRYEESKKSYRKYLEMKPGNPVVEKELSQLQQANSALDTTINLFESDDYNKALDFTDKVVLFFSRACSQIFELGIYPVVDPLDSTSRMLSPTFWERSITESS</sequence>
<reference evidence="1 2" key="2">
    <citation type="journal article" date="2022" name="Mol. Ecol. Resour.">
        <title>The genomes of chicory, endive, great burdock and yacon provide insights into Asteraceae paleo-polyploidization history and plant inulin production.</title>
        <authorList>
            <person name="Fan W."/>
            <person name="Wang S."/>
            <person name="Wang H."/>
            <person name="Wang A."/>
            <person name="Jiang F."/>
            <person name="Liu H."/>
            <person name="Zhao H."/>
            <person name="Xu D."/>
            <person name="Zhang Y."/>
        </authorList>
    </citation>
    <scope>NUCLEOTIDE SEQUENCE [LARGE SCALE GENOMIC DNA]</scope>
    <source>
        <strain evidence="2">cv. Niubang</strain>
    </source>
</reference>
<proteinExistence type="predicted"/>
<evidence type="ECO:0000313" key="1">
    <source>
        <dbReference type="EMBL" id="KAI3728489.1"/>
    </source>
</evidence>
<evidence type="ECO:0000313" key="2">
    <source>
        <dbReference type="Proteomes" id="UP001055879"/>
    </source>
</evidence>
<reference evidence="2" key="1">
    <citation type="journal article" date="2022" name="Mol. Ecol. Resour.">
        <title>The genomes of chicory, endive, great burdock and yacon provide insights into Asteraceae palaeo-polyploidization history and plant inulin production.</title>
        <authorList>
            <person name="Fan W."/>
            <person name="Wang S."/>
            <person name="Wang H."/>
            <person name="Wang A."/>
            <person name="Jiang F."/>
            <person name="Liu H."/>
            <person name="Zhao H."/>
            <person name="Xu D."/>
            <person name="Zhang Y."/>
        </authorList>
    </citation>
    <scope>NUCLEOTIDE SEQUENCE [LARGE SCALE GENOMIC DNA]</scope>
    <source>
        <strain evidence="2">cv. Niubang</strain>
    </source>
</reference>
<keyword evidence="2" id="KW-1185">Reference proteome</keyword>
<name>A0ACB9C2I3_ARCLA</name>
<protein>
    <submittedName>
        <fullName evidence="1">Uncharacterized protein</fullName>
    </submittedName>
</protein>
<accession>A0ACB9C2I3</accession>
<dbReference type="Proteomes" id="UP001055879">
    <property type="component" value="Linkage Group LG05"/>
</dbReference>
<comment type="caution">
    <text evidence="1">The sequence shown here is derived from an EMBL/GenBank/DDBJ whole genome shotgun (WGS) entry which is preliminary data.</text>
</comment>
<gene>
    <name evidence="1" type="ORF">L6452_17126</name>
</gene>
<dbReference type="EMBL" id="CM042051">
    <property type="protein sequence ID" value="KAI3728489.1"/>
    <property type="molecule type" value="Genomic_DNA"/>
</dbReference>
<organism evidence="1 2">
    <name type="scientific">Arctium lappa</name>
    <name type="common">Greater burdock</name>
    <name type="synonym">Lappa major</name>
    <dbReference type="NCBI Taxonomy" id="4217"/>
    <lineage>
        <taxon>Eukaryota</taxon>
        <taxon>Viridiplantae</taxon>
        <taxon>Streptophyta</taxon>
        <taxon>Embryophyta</taxon>
        <taxon>Tracheophyta</taxon>
        <taxon>Spermatophyta</taxon>
        <taxon>Magnoliopsida</taxon>
        <taxon>eudicotyledons</taxon>
        <taxon>Gunneridae</taxon>
        <taxon>Pentapetalae</taxon>
        <taxon>asterids</taxon>
        <taxon>campanulids</taxon>
        <taxon>Asterales</taxon>
        <taxon>Asteraceae</taxon>
        <taxon>Carduoideae</taxon>
        <taxon>Cardueae</taxon>
        <taxon>Arctiinae</taxon>
        <taxon>Arctium</taxon>
    </lineage>
</organism>